<evidence type="ECO:0000313" key="2">
    <source>
        <dbReference type="Proteomes" id="UP001281147"/>
    </source>
</evidence>
<proteinExistence type="predicted"/>
<gene>
    <name evidence="1" type="ORF">LTR37_010002</name>
</gene>
<accession>A0ACC3N6B7</accession>
<organism evidence="1 2">
    <name type="scientific">Vermiconidia calcicola</name>
    <dbReference type="NCBI Taxonomy" id="1690605"/>
    <lineage>
        <taxon>Eukaryota</taxon>
        <taxon>Fungi</taxon>
        <taxon>Dikarya</taxon>
        <taxon>Ascomycota</taxon>
        <taxon>Pezizomycotina</taxon>
        <taxon>Dothideomycetes</taxon>
        <taxon>Dothideomycetidae</taxon>
        <taxon>Mycosphaerellales</taxon>
        <taxon>Extremaceae</taxon>
        <taxon>Vermiconidia</taxon>
    </lineage>
</organism>
<evidence type="ECO:0000313" key="1">
    <source>
        <dbReference type="EMBL" id="KAK3710981.1"/>
    </source>
</evidence>
<dbReference type="EMBL" id="JAUTXU010000080">
    <property type="protein sequence ID" value="KAK3710981.1"/>
    <property type="molecule type" value="Genomic_DNA"/>
</dbReference>
<comment type="caution">
    <text evidence="1">The sequence shown here is derived from an EMBL/GenBank/DDBJ whole genome shotgun (WGS) entry which is preliminary data.</text>
</comment>
<protein>
    <submittedName>
        <fullName evidence="1">Uncharacterized protein</fullName>
    </submittedName>
</protein>
<reference evidence="1" key="1">
    <citation type="submission" date="2023-07" db="EMBL/GenBank/DDBJ databases">
        <title>Black Yeasts Isolated from many extreme environments.</title>
        <authorList>
            <person name="Coleine C."/>
            <person name="Stajich J.E."/>
            <person name="Selbmann L."/>
        </authorList>
    </citation>
    <scope>NUCLEOTIDE SEQUENCE</scope>
    <source>
        <strain evidence="1">CCFEE 5714</strain>
    </source>
</reference>
<dbReference type="Proteomes" id="UP001281147">
    <property type="component" value="Unassembled WGS sequence"/>
</dbReference>
<sequence>MVSSHPITYIKDSQPSKPLLPHRPFLAYHQRNIHQNSITAIDTYQSKMSGLDSDLKKIRERAKRPPPPTPQVPYPWRTHWDNLQYLYVFENVETWEREWEIEKVLNGDHGDGQAKADVSESGEQGEGGGR</sequence>
<name>A0ACC3N6B7_9PEZI</name>
<keyword evidence="2" id="KW-1185">Reference proteome</keyword>